<evidence type="ECO:0000313" key="2">
    <source>
        <dbReference type="EMBL" id="AJK69635.1"/>
    </source>
</evidence>
<dbReference type="InterPro" id="IPR005321">
    <property type="entry name" value="Peptidase_S58_DmpA"/>
</dbReference>
<evidence type="ECO:0000256" key="1">
    <source>
        <dbReference type="ARBA" id="ARBA00007068"/>
    </source>
</evidence>
<dbReference type="InterPro" id="IPR016117">
    <property type="entry name" value="ArgJ-like_dom_sf"/>
</dbReference>
<accession>A0A0B6TVK5</accession>
<dbReference type="HOGENOM" id="CLU_044458_0_0_11"/>
<proteinExistence type="inferred from homology"/>
<dbReference type="CDD" id="cd02252">
    <property type="entry name" value="nylC_like"/>
    <property type="match status" value="1"/>
</dbReference>
<name>A0A0B6TVK5_9CORY</name>
<dbReference type="OrthoDB" id="9808347at2"/>
<dbReference type="SUPFAM" id="SSF56266">
    <property type="entry name" value="DmpA/ArgJ-like"/>
    <property type="match status" value="1"/>
</dbReference>
<dbReference type="STRING" id="1224162.B840_10260"/>
<gene>
    <name evidence="2" type="ORF">B840_10260</name>
</gene>
<protein>
    <submittedName>
        <fullName evidence="2">Endo-type 6-aminohexanoate oligomer hydrolase</fullName>
    </submittedName>
</protein>
<dbReference type="AlphaFoldDB" id="A0A0B6TVK5"/>
<dbReference type="GO" id="GO:0004177">
    <property type="term" value="F:aminopeptidase activity"/>
    <property type="evidence" value="ECO:0007669"/>
    <property type="project" value="TreeGrafter"/>
</dbReference>
<dbReference type="PANTHER" id="PTHR36512">
    <property type="entry name" value="D-AMINOPEPTIDASE"/>
    <property type="match status" value="1"/>
</dbReference>
<dbReference type="EMBL" id="CP007790">
    <property type="protein sequence ID" value="AJK69635.1"/>
    <property type="molecule type" value="Genomic_DNA"/>
</dbReference>
<comment type="similarity">
    <text evidence="1">Belongs to the peptidase S58 family.</text>
</comment>
<dbReference type="Gene3D" id="3.60.70.12">
    <property type="entry name" value="L-amino peptidase D-ALA esterase/amidase"/>
    <property type="match status" value="1"/>
</dbReference>
<dbReference type="KEGG" id="cmq:B840_10260"/>
<keyword evidence="2" id="KW-0378">Hydrolase</keyword>
<dbReference type="Proteomes" id="UP000031928">
    <property type="component" value="Chromosome"/>
</dbReference>
<evidence type="ECO:0000313" key="3">
    <source>
        <dbReference type="Proteomes" id="UP000031928"/>
    </source>
</evidence>
<dbReference type="RefSeq" id="WP_042622029.1">
    <property type="nucleotide sequence ID" value="NZ_CP007790.1"/>
</dbReference>
<dbReference type="Pfam" id="PF03576">
    <property type="entry name" value="Peptidase_S58"/>
    <property type="match status" value="1"/>
</dbReference>
<organism evidence="2 3">
    <name type="scientific">Corynebacterium marinum DSM 44953</name>
    <dbReference type="NCBI Taxonomy" id="1224162"/>
    <lineage>
        <taxon>Bacteria</taxon>
        <taxon>Bacillati</taxon>
        <taxon>Actinomycetota</taxon>
        <taxon>Actinomycetes</taxon>
        <taxon>Mycobacteriales</taxon>
        <taxon>Corynebacteriaceae</taxon>
        <taxon>Corynebacterium</taxon>
    </lineage>
</organism>
<sequence>MDPLLDVPGLLLGHVSLGDTGVTAVVAESGSGMVAGVDVRGGGPGTRETDLLAPHNTVERVHAIILSGGSAFGLAAADGAMVELERAGRGFPVLGEGRPGPRVPIVPAAVIFDLFVGDPGHRPTAADGAAAVRAALSGGGSGGSGSVGAGCGATAGVLRGGVGQASRRAGEYVVSALVVANPVGEVIDPVSGLLWGDPTRAPVDLARLSELAHPASTLNTTIGVVATDAPVTVAQATRLAMVGHDGIARAVRPAHSPLDGDTLFAVSTAEKAAGVGVPELHELSAAAAEVVQAALVDAVTAAAPGHGLGTWTEILVDPAGRRSSP</sequence>
<reference evidence="2 3" key="1">
    <citation type="submission" date="2014-05" db="EMBL/GenBank/DDBJ databases">
        <title>Complete genome sequence of Corynebacterium marinum DSM 44953.</title>
        <authorList>
            <person name="Schaffert L."/>
            <person name="Albersmeier A."/>
            <person name="Kalinowski J."/>
            <person name="Ruckert C."/>
        </authorList>
    </citation>
    <scope>NUCLEOTIDE SEQUENCE [LARGE SCALE GENOMIC DNA]</scope>
    <source>
        <strain evidence="2 3">DSM 44953</strain>
    </source>
</reference>
<dbReference type="PANTHER" id="PTHR36512:SF3">
    <property type="entry name" value="BLR5678 PROTEIN"/>
    <property type="match status" value="1"/>
</dbReference>
<keyword evidence="3" id="KW-1185">Reference proteome</keyword>